<reference evidence="2" key="1">
    <citation type="submission" date="2021-03" db="EMBL/GenBank/DDBJ databases">
        <title>Antimicrobial resistance genes in bacteria isolated from Japanese honey, and their potential for conferring macrolide and lincosamide resistance in the American foulbrood pathogen Paenibacillus larvae.</title>
        <authorList>
            <person name="Okamoto M."/>
            <person name="Kumagai M."/>
            <person name="Kanamori H."/>
            <person name="Takamatsu D."/>
        </authorList>
    </citation>
    <scope>NUCLEOTIDE SEQUENCE</scope>
    <source>
        <strain evidence="2">J40TS1</strain>
    </source>
</reference>
<feature type="region of interest" description="Disordered" evidence="1">
    <location>
        <begin position="24"/>
        <end position="48"/>
    </location>
</feature>
<evidence type="ECO:0000256" key="1">
    <source>
        <dbReference type="SAM" id="MobiDB-lite"/>
    </source>
</evidence>
<dbReference type="RefSeq" id="WP_213512958.1">
    <property type="nucleotide sequence ID" value="NZ_BOSE01000001.1"/>
</dbReference>
<evidence type="ECO:0000313" key="2">
    <source>
        <dbReference type="EMBL" id="GIP14758.1"/>
    </source>
</evidence>
<name>A0A919YIZ1_9BACL</name>
<evidence type="ECO:0008006" key="4">
    <source>
        <dbReference type="Google" id="ProtNLM"/>
    </source>
</evidence>
<dbReference type="Proteomes" id="UP000683139">
    <property type="component" value="Unassembled WGS sequence"/>
</dbReference>
<keyword evidence="3" id="KW-1185">Reference proteome</keyword>
<proteinExistence type="predicted"/>
<dbReference type="Pfam" id="PF14151">
    <property type="entry name" value="YfhD"/>
    <property type="match status" value="1"/>
</dbReference>
<feature type="compositionally biased region" description="Basic and acidic residues" evidence="1">
    <location>
        <begin position="35"/>
        <end position="48"/>
    </location>
</feature>
<accession>A0A919YIZ1</accession>
<comment type="caution">
    <text evidence="2">The sequence shown here is derived from an EMBL/GenBank/DDBJ whole genome shotgun (WGS) entry which is preliminary data.</text>
</comment>
<dbReference type="InterPro" id="IPR025435">
    <property type="entry name" value="YfhD-like"/>
</dbReference>
<dbReference type="AlphaFoldDB" id="A0A919YIZ1"/>
<sequence length="48" mass="5563">MENNKQNQTEQQLPVNKVEDVEFAMENADQEDLEALARAEQADQRQES</sequence>
<protein>
    <recommendedName>
        <fullName evidence="4">YfhD family protein</fullName>
    </recommendedName>
</protein>
<dbReference type="EMBL" id="BOSE01000001">
    <property type="protein sequence ID" value="GIP14758.1"/>
    <property type="molecule type" value="Genomic_DNA"/>
</dbReference>
<organism evidence="2 3">
    <name type="scientific">Paenibacillus montaniterrae</name>
    <dbReference type="NCBI Taxonomy" id="429341"/>
    <lineage>
        <taxon>Bacteria</taxon>
        <taxon>Bacillati</taxon>
        <taxon>Bacillota</taxon>
        <taxon>Bacilli</taxon>
        <taxon>Bacillales</taxon>
        <taxon>Paenibacillaceae</taxon>
        <taxon>Paenibacillus</taxon>
    </lineage>
</organism>
<gene>
    <name evidence="2" type="ORF">J40TS1_04000</name>
</gene>
<evidence type="ECO:0000313" key="3">
    <source>
        <dbReference type="Proteomes" id="UP000683139"/>
    </source>
</evidence>